<dbReference type="AlphaFoldDB" id="A0AA41Q713"/>
<dbReference type="Proteomes" id="UP001165378">
    <property type="component" value="Unassembled WGS sequence"/>
</dbReference>
<dbReference type="CDD" id="cd07771">
    <property type="entry name" value="ASKHA_NBD_FGGY_RhaB-like"/>
    <property type="match status" value="1"/>
</dbReference>
<feature type="domain" description="Carbohydrate kinase FGGY N-terminal" evidence="8">
    <location>
        <begin position="12"/>
        <end position="250"/>
    </location>
</feature>
<keyword evidence="7" id="KW-0684">Rhamnose metabolism</keyword>
<dbReference type="Gene3D" id="3.30.420.40">
    <property type="match status" value="2"/>
</dbReference>
<dbReference type="InterPro" id="IPR043129">
    <property type="entry name" value="ATPase_NBD"/>
</dbReference>
<evidence type="ECO:0000313" key="10">
    <source>
        <dbReference type="EMBL" id="MCF2532436.1"/>
    </source>
</evidence>
<evidence type="ECO:0000313" key="11">
    <source>
        <dbReference type="Proteomes" id="UP001165378"/>
    </source>
</evidence>
<keyword evidence="11" id="KW-1185">Reference proteome</keyword>
<name>A0AA41Q713_9ACTN</name>
<evidence type="ECO:0000256" key="1">
    <source>
        <dbReference type="ARBA" id="ARBA00009156"/>
    </source>
</evidence>
<evidence type="ECO:0000259" key="8">
    <source>
        <dbReference type="Pfam" id="PF00370"/>
    </source>
</evidence>
<evidence type="ECO:0000256" key="5">
    <source>
        <dbReference type="ARBA" id="ARBA00022840"/>
    </source>
</evidence>
<dbReference type="PANTHER" id="PTHR10196:SF93">
    <property type="entry name" value="L-RHAMNULOKINASE"/>
    <property type="match status" value="1"/>
</dbReference>
<gene>
    <name evidence="10" type="ORF">LZ495_35205</name>
</gene>
<dbReference type="EMBL" id="JAKFHA010000034">
    <property type="protein sequence ID" value="MCF2532436.1"/>
    <property type="molecule type" value="Genomic_DNA"/>
</dbReference>
<organism evidence="10 11">
    <name type="scientific">Yinghuangia soli</name>
    <dbReference type="NCBI Taxonomy" id="2908204"/>
    <lineage>
        <taxon>Bacteria</taxon>
        <taxon>Bacillati</taxon>
        <taxon>Actinomycetota</taxon>
        <taxon>Actinomycetes</taxon>
        <taxon>Kitasatosporales</taxon>
        <taxon>Streptomycetaceae</taxon>
        <taxon>Yinghuangia</taxon>
    </lineage>
</organism>
<keyword evidence="2" id="KW-0808">Transferase</keyword>
<dbReference type="GO" id="GO:0006071">
    <property type="term" value="P:glycerol metabolic process"/>
    <property type="evidence" value="ECO:0007669"/>
    <property type="project" value="TreeGrafter"/>
</dbReference>
<dbReference type="GO" id="GO:0005524">
    <property type="term" value="F:ATP binding"/>
    <property type="evidence" value="ECO:0007669"/>
    <property type="project" value="UniProtKB-KW"/>
</dbReference>
<comment type="similarity">
    <text evidence="1">Belongs to the FGGY kinase family.</text>
</comment>
<evidence type="ECO:0000256" key="7">
    <source>
        <dbReference type="ARBA" id="ARBA00023308"/>
    </source>
</evidence>
<dbReference type="InterPro" id="IPR018484">
    <property type="entry name" value="FGGY_N"/>
</dbReference>
<keyword evidence="5" id="KW-0067">ATP-binding</keyword>
<comment type="caution">
    <text evidence="10">The sequence shown here is derived from an EMBL/GenBank/DDBJ whole genome shotgun (WGS) entry which is preliminary data.</text>
</comment>
<dbReference type="GO" id="GO:0019301">
    <property type="term" value="P:rhamnose catabolic process"/>
    <property type="evidence" value="ECO:0007669"/>
    <property type="project" value="InterPro"/>
</dbReference>
<reference evidence="10" key="1">
    <citation type="submission" date="2022-01" db="EMBL/GenBank/DDBJ databases">
        <title>Genome-Based Taxonomic Classification of the Phylum Actinobacteria.</title>
        <authorList>
            <person name="Gao Y."/>
        </authorList>
    </citation>
    <scope>NUCLEOTIDE SEQUENCE</scope>
    <source>
        <strain evidence="10">KLBMP 8922</strain>
    </source>
</reference>
<sequence length="496" mass="52222">MSMPDQPAAFAAVDLGASSGRVIVGRVGPGTVDLTEVHRFPNTPVRVGGVLHWDILSLYAGVLHGLREAARRTDGRISGVGIDSWAVDYGLLDARGALLGNPVHYRDSRTDGIPEQVYAAVPAAELYAATGIQHAPFNTVHQLVAARGTPQFAAARRALLIPDLLAYWLTGEAGTELTNASTTQLLDPGTGEWADGVAKRLGIDTAMFPPLRRPGDHAGYLRDDVLAETCLAGPVAVTAVGSHDTASAVAGVPAEGSRFAYISSGTWSLAGLELDAPVRTEDSRAANFTNELGVDGTVRYLRNIMGHWLLQECMRQWAHEGRPQDLHGLLAAAADVPPLRSLVDAGDQRFLAPGDMPRRIADACRAAGDPVPACPAEFARCIFDSLALAHREAVLEAQRLSGHGVDTVHIVGGGAQNALLCQATADACGLPVVAGPVEAAALGNILVQARAHGAVDGTLGDLRSLIRRTQQPDTYLPRGAQAWDAAAEQMAARRPR</sequence>
<dbReference type="InterPro" id="IPR013449">
    <property type="entry name" value="Rhamnulokinase"/>
</dbReference>
<keyword evidence="3" id="KW-0547">Nucleotide-binding</keyword>
<proteinExistence type="inferred from homology"/>
<dbReference type="GO" id="GO:0004370">
    <property type="term" value="F:glycerol kinase activity"/>
    <property type="evidence" value="ECO:0007669"/>
    <property type="project" value="TreeGrafter"/>
</dbReference>
<accession>A0AA41Q713</accession>
<keyword evidence="4" id="KW-0418">Kinase</keyword>
<keyword evidence="6" id="KW-1015">Disulfide bond</keyword>
<dbReference type="InterPro" id="IPR018485">
    <property type="entry name" value="FGGY_C"/>
</dbReference>
<evidence type="ECO:0000256" key="3">
    <source>
        <dbReference type="ARBA" id="ARBA00022741"/>
    </source>
</evidence>
<protein>
    <submittedName>
        <fullName evidence="10">Rhamnulokinase</fullName>
    </submittedName>
</protein>
<dbReference type="GO" id="GO:0005829">
    <property type="term" value="C:cytosol"/>
    <property type="evidence" value="ECO:0007669"/>
    <property type="project" value="TreeGrafter"/>
</dbReference>
<dbReference type="GO" id="GO:0008993">
    <property type="term" value="F:rhamnulokinase activity"/>
    <property type="evidence" value="ECO:0007669"/>
    <property type="project" value="InterPro"/>
</dbReference>
<evidence type="ECO:0000256" key="6">
    <source>
        <dbReference type="ARBA" id="ARBA00023157"/>
    </source>
</evidence>
<dbReference type="RefSeq" id="WP_235057215.1">
    <property type="nucleotide sequence ID" value="NZ_JAKFHA010000034.1"/>
</dbReference>
<feature type="domain" description="Carbohydrate kinase FGGY C-terminal" evidence="9">
    <location>
        <begin position="260"/>
        <end position="451"/>
    </location>
</feature>
<evidence type="ECO:0000259" key="9">
    <source>
        <dbReference type="Pfam" id="PF02782"/>
    </source>
</evidence>
<dbReference type="Pfam" id="PF00370">
    <property type="entry name" value="FGGY_N"/>
    <property type="match status" value="1"/>
</dbReference>
<dbReference type="Pfam" id="PF02782">
    <property type="entry name" value="FGGY_C"/>
    <property type="match status" value="1"/>
</dbReference>
<dbReference type="SUPFAM" id="SSF53067">
    <property type="entry name" value="Actin-like ATPase domain"/>
    <property type="match status" value="2"/>
</dbReference>
<dbReference type="PANTHER" id="PTHR10196">
    <property type="entry name" value="SUGAR KINASE"/>
    <property type="match status" value="1"/>
</dbReference>
<evidence type="ECO:0000256" key="4">
    <source>
        <dbReference type="ARBA" id="ARBA00022777"/>
    </source>
</evidence>
<evidence type="ECO:0000256" key="2">
    <source>
        <dbReference type="ARBA" id="ARBA00022679"/>
    </source>
</evidence>